<accession>A0A375J7K9</accession>
<dbReference type="EMBL" id="OVTA01000040">
    <property type="protein sequence ID" value="SPS00859.1"/>
    <property type="molecule type" value="Genomic_DNA"/>
</dbReference>
<reference evidence="1 2" key="1">
    <citation type="submission" date="2018-01" db="EMBL/GenBank/DDBJ databases">
        <authorList>
            <person name="Gaut B.S."/>
            <person name="Morton B.R."/>
            <person name="Clegg M.T."/>
            <person name="Duvall M.R."/>
        </authorList>
    </citation>
    <scope>NUCLEOTIDE SEQUENCE [LARGE SCALE GENOMIC DNA]</scope>
    <source>
        <strain evidence="1">Cupriavidus taiwanensis cmp 52</strain>
    </source>
</reference>
<gene>
    <name evidence="1" type="ORF">CBM2634_B170186</name>
</gene>
<evidence type="ECO:0000313" key="2">
    <source>
        <dbReference type="Proteomes" id="UP000256805"/>
    </source>
</evidence>
<proteinExistence type="predicted"/>
<sequence>MVDIAVPERFRLSDPVQRYLQATGDKRAIVADPAALCFGSTSGRHACAGRQGTAWTHPLREGIRQTK</sequence>
<evidence type="ECO:0000313" key="1">
    <source>
        <dbReference type="EMBL" id="SPS00859.1"/>
    </source>
</evidence>
<dbReference type="Proteomes" id="UP000256805">
    <property type="component" value="Unassembled WGS sequence"/>
</dbReference>
<protein>
    <submittedName>
        <fullName evidence="1">Uncharacterized protein</fullName>
    </submittedName>
</protein>
<dbReference type="AlphaFoldDB" id="A0A375J7K9"/>
<dbReference type="RefSeq" id="WP_147311525.1">
    <property type="nucleotide sequence ID" value="NZ_LS483234.1"/>
</dbReference>
<organism evidence="1 2">
    <name type="scientific">Cupriavidus taiwanensis</name>
    <dbReference type="NCBI Taxonomy" id="164546"/>
    <lineage>
        <taxon>Bacteria</taxon>
        <taxon>Pseudomonadati</taxon>
        <taxon>Pseudomonadota</taxon>
        <taxon>Betaproteobacteria</taxon>
        <taxon>Burkholderiales</taxon>
        <taxon>Burkholderiaceae</taxon>
        <taxon>Cupriavidus</taxon>
    </lineage>
</organism>
<name>A0A375J7K9_9BURK</name>